<dbReference type="GO" id="GO:0005576">
    <property type="term" value="C:extracellular region"/>
    <property type="evidence" value="ECO:0007669"/>
    <property type="project" value="UniProtKB-SubCell"/>
</dbReference>
<dbReference type="Pfam" id="PF05324">
    <property type="entry name" value="Sperm_Ag_HE2"/>
    <property type="match status" value="1"/>
</dbReference>
<feature type="region of interest" description="Disordered" evidence="5">
    <location>
        <begin position="31"/>
        <end position="55"/>
    </location>
</feature>
<dbReference type="GO" id="GO:0061844">
    <property type="term" value="P:antimicrobial humoral immune response mediated by antimicrobial peptide"/>
    <property type="evidence" value="ECO:0007669"/>
    <property type="project" value="TreeGrafter"/>
</dbReference>
<dbReference type="InterPro" id="IPR007988">
    <property type="entry name" value="Sperm_Ag_11A_B"/>
</dbReference>
<evidence type="ECO:0000313" key="6">
    <source>
        <dbReference type="Ensembl" id="ENSCHIP00010025414.1"/>
    </source>
</evidence>
<evidence type="ECO:0000256" key="5">
    <source>
        <dbReference type="SAM" id="MobiDB-lite"/>
    </source>
</evidence>
<proteinExistence type="predicted"/>
<comment type="subcellular location">
    <subcellularLocation>
        <location evidence="1">Secreted</location>
    </subcellularLocation>
</comment>
<keyword evidence="2" id="KW-0964">Secreted</keyword>
<evidence type="ECO:0000256" key="4">
    <source>
        <dbReference type="ARBA" id="ARBA00045473"/>
    </source>
</evidence>
<evidence type="ECO:0000256" key="3">
    <source>
        <dbReference type="ARBA" id="ARBA00022729"/>
    </source>
</evidence>
<reference evidence="6" key="1">
    <citation type="submission" date="2019-03" db="EMBL/GenBank/DDBJ databases">
        <title>Genome sequencing and reference-guided assembly of Black Bengal Goat (Capra hircus).</title>
        <authorList>
            <person name="Siddiki A.Z."/>
            <person name="Baten A."/>
            <person name="Billah M."/>
            <person name="Alam M.A.U."/>
            <person name="Shawrob K.S.M."/>
            <person name="Saha S."/>
            <person name="Chowdhury M."/>
            <person name="Rahman A.H."/>
            <person name="Stear M."/>
            <person name="Miah G."/>
            <person name="Das G.B."/>
            <person name="Hossain M.M."/>
            <person name="Kumkum M."/>
            <person name="Islam M.S."/>
            <person name="Mollah A.M."/>
            <person name="Ahsan A."/>
            <person name="Tusar F."/>
            <person name="Khan M.K.I."/>
        </authorList>
    </citation>
    <scope>NUCLEOTIDE SEQUENCE [LARGE SCALE GENOMIC DNA]</scope>
</reference>
<feature type="compositionally biased region" description="Basic and acidic residues" evidence="5">
    <location>
        <begin position="88"/>
        <end position="102"/>
    </location>
</feature>
<dbReference type="PANTHER" id="PTHR14081">
    <property type="entry name" value="SPERM-ASSOCIATED ANTIGEN 11A-RELATED-RELATED"/>
    <property type="match status" value="1"/>
</dbReference>
<name>A0A8C2XV96_CAPHI</name>
<feature type="region of interest" description="Disordered" evidence="5">
    <location>
        <begin position="84"/>
        <end position="120"/>
    </location>
</feature>
<dbReference type="Ensembl" id="ENSCHIT00010035853.1">
    <property type="protein sequence ID" value="ENSCHIP00010025414.1"/>
    <property type="gene ID" value="ENSCHIG00010018918.1"/>
</dbReference>
<keyword evidence="3" id="KW-0732">Signal</keyword>
<dbReference type="AlphaFoldDB" id="A0A8C2XV96"/>
<dbReference type="PANTHER" id="PTHR14081:SF1">
    <property type="entry name" value="SPERM-ASSOCIATED ANTIGEN 11A-RELATED"/>
    <property type="match status" value="1"/>
</dbReference>
<sequence>MCGGFHPADGSRERFRPWLGSYCGCSPSQPAPPSPAIKEALPAAHPPSASPGRQGCSLLGDMKQFLAPSTLLLVVLLFPGLSGVTHANHQDPEGPRKQEESPGRGTNRSHPLHHQVKRYLVPREPPFPGWGLAVLHGLQDLNSPNWDQIQGLGNENTAS</sequence>
<comment type="function">
    <text evidence="4">Has antimicrobial activity against E.coli. Plays a role in the defense response in the male reproductive tract, contributing to sperm maturation, storage and protection.</text>
</comment>
<evidence type="ECO:0000256" key="2">
    <source>
        <dbReference type="ARBA" id="ARBA00022525"/>
    </source>
</evidence>
<organism evidence="6">
    <name type="scientific">Capra hircus</name>
    <name type="common">Goat</name>
    <dbReference type="NCBI Taxonomy" id="9925"/>
    <lineage>
        <taxon>Eukaryota</taxon>
        <taxon>Metazoa</taxon>
        <taxon>Chordata</taxon>
        <taxon>Craniata</taxon>
        <taxon>Vertebrata</taxon>
        <taxon>Euteleostomi</taxon>
        <taxon>Mammalia</taxon>
        <taxon>Eutheria</taxon>
        <taxon>Laurasiatheria</taxon>
        <taxon>Artiodactyla</taxon>
        <taxon>Ruminantia</taxon>
        <taxon>Pecora</taxon>
        <taxon>Bovidae</taxon>
        <taxon>Caprinae</taxon>
        <taxon>Capra</taxon>
    </lineage>
</organism>
<accession>A0A8C2XV96</accession>
<protein>
    <submittedName>
        <fullName evidence="6">Uncharacterized protein</fullName>
    </submittedName>
</protein>
<evidence type="ECO:0000256" key="1">
    <source>
        <dbReference type="ARBA" id="ARBA00004613"/>
    </source>
</evidence>
<reference evidence="6" key="2">
    <citation type="submission" date="2025-08" db="UniProtKB">
        <authorList>
            <consortium name="Ensembl"/>
        </authorList>
    </citation>
    <scope>IDENTIFICATION</scope>
</reference>